<name>A0ABD5ZKS6_9EURY</name>
<evidence type="ECO:0000313" key="3">
    <source>
        <dbReference type="Proteomes" id="UP001596398"/>
    </source>
</evidence>
<feature type="region of interest" description="Disordered" evidence="1">
    <location>
        <begin position="127"/>
        <end position="148"/>
    </location>
</feature>
<dbReference type="GeneID" id="79265477"/>
<dbReference type="EMBL" id="JBHTAP010000001">
    <property type="protein sequence ID" value="MFC7233817.1"/>
    <property type="molecule type" value="Genomic_DNA"/>
</dbReference>
<dbReference type="InterPro" id="IPR036866">
    <property type="entry name" value="RibonucZ/Hydroxyglut_hydro"/>
</dbReference>
<proteinExistence type="predicted"/>
<gene>
    <name evidence="2" type="ORF">ACFQJ4_00660</name>
</gene>
<dbReference type="PANTHER" id="PTHR43546">
    <property type="entry name" value="UPF0173 METAL-DEPENDENT HYDROLASE MJ1163-RELATED"/>
    <property type="match status" value="1"/>
</dbReference>
<dbReference type="Pfam" id="PF13483">
    <property type="entry name" value="Lactamase_B_3"/>
    <property type="match status" value="1"/>
</dbReference>
<reference evidence="2 3" key="1">
    <citation type="journal article" date="2019" name="Int. J. Syst. Evol. Microbiol.">
        <title>The Global Catalogue of Microorganisms (GCM) 10K type strain sequencing project: providing services to taxonomists for standard genome sequencing and annotation.</title>
        <authorList>
            <consortium name="The Broad Institute Genomics Platform"/>
            <consortium name="The Broad Institute Genome Sequencing Center for Infectious Disease"/>
            <person name="Wu L."/>
            <person name="Ma J."/>
        </authorList>
    </citation>
    <scope>NUCLEOTIDE SEQUENCE [LARGE SCALE GENOMIC DNA]</scope>
    <source>
        <strain evidence="2 3">DT85</strain>
    </source>
</reference>
<dbReference type="SUPFAM" id="SSF56281">
    <property type="entry name" value="Metallo-hydrolase/oxidoreductase"/>
    <property type="match status" value="1"/>
</dbReference>
<sequence length="248" mass="26676">MVHHDGTTVHWLGYATIRLAGDDVVVYCDPGRYGVLDGIEPRDGDVVCVTHDHHYDSDGIRRVARDDATVVLFEGIDTNRIDRDVERPADLPYDVVRVDAEADIAVGTPTGARDDGPRPGEVFVRTVPAYNDPDGPHTREDGSPVHPEGRGCGFHLTLPSVWGRDVTAFWPGDSDVLDGHAELDVSLFCPPIGGAFTMGREAAADLAEAVEASLVLPVHYDTFEALEADAEAFVADVAGRGVPVVLDE</sequence>
<evidence type="ECO:0000256" key="1">
    <source>
        <dbReference type="SAM" id="MobiDB-lite"/>
    </source>
</evidence>
<accession>A0ABD5ZKS6</accession>
<feature type="compositionally biased region" description="Basic and acidic residues" evidence="1">
    <location>
        <begin position="134"/>
        <end position="148"/>
    </location>
</feature>
<dbReference type="InterPro" id="IPR050114">
    <property type="entry name" value="UPF0173_UPF0282_UlaG_hydrolase"/>
</dbReference>
<organism evidence="2 3">
    <name type="scientific">Halosegnis marinus</name>
    <dbReference type="NCBI Taxonomy" id="3034023"/>
    <lineage>
        <taxon>Archaea</taxon>
        <taxon>Methanobacteriati</taxon>
        <taxon>Methanobacteriota</taxon>
        <taxon>Stenosarchaea group</taxon>
        <taxon>Halobacteria</taxon>
        <taxon>Halobacteriales</taxon>
        <taxon>Natronomonadaceae</taxon>
        <taxon>Halosegnis</taxon>
    </lineage>
</organism>
<comment type="caution">
    <text evidence="2">The sequence shown here is derived from an EMBL/GenBank/DDBJ whole genome shotgun (WGS) entry which is preliminary data.</text>
</comment>
<dbReference type="Proteomes" id="UP001596398">
    <property type="component" value="Unassembled WGS sequence"/>
</dbReference>
<protein>
    <submittedName>
        <fullName evidence="2">MBL fold metallo-hydrolase</fullName>
    </submittedName>
</protein>
<dbReference type="PANTHER" id="PTHR43546:SF8">
    <property type="entry name" value="METALLO-BETA-LACTAMASE DOMAIN-CONTAINING PROTEIN"/>
    <property type="match status" value="1"/>
</dbReference>
<dbReference type="Gene3D" id="3.60.15.10">
    <property type="entry name" value="Ribonuclease Z/Hydroxyacylglutathione hydrolase-like"/>
    <property type="match status" value="1"/>
</dbReference>
<evidence type="ECO:0000313" key="2">
    <source>
        <dbReference type="EMBL" id="MFC7233817.1"/>
    </source>
</evidence>
<keyword evidence="3" id="KW-1185">Reference proteome</keyword>
<dbReference type="RefSeq" id="WP_276234812.1">
    <property type="nucleotide sequence ID" value="NZ_CP119802.1"/>
</dbReference>
<dbReference type="AlphaFoldDB" id="A0ABD5ZKS6"/>